<sequence length="111" mass="12199">MTTNDVPQEDVERARDVVARVLARVPRPVLFAKVTLSVLSDPAVPRPCLVTVRVDLNGRPVNAYAAGLTMADAIGLAGSRLRARVEHMDRYWGTHDKGRRRTVTGGEGPRR</sequence>
<dbReference type="RefSeq" id="WP_378296020.1">
    <property type="nucleotide sequence ID" value="NZ_JBHTJA010000002.1"/>
</dbReference>
<evidence type="ECO:0000313" key="1">
    <source>
        <dbReference type="EMBL" id="MFD0899199.1"/>
    </source>
</evidence>
<dbReference type="InterPro" id="IPR036567">
    <property type="entry name" value="RHF-like"/>
</dbReference>
<keyword evidence="2" id="KW-1185">Reference proteome</keyword>
<proteinExistence type="predicted"/>
<gene>
    <name evidence="1" type="ORF">ACFQ11_02230</name>
</gene>
<protein>
    <recommendedName>
        <fullName evidence="3">DUF59 domain-containing protein</fullName>
    </recommendedName>
</protein>
<evidence type="ECO:0000313" key="2">
    <source>
        <dbReference type="Proteomes" id="UP001596972"/>
    </source>
</evidence>
<reference evidence="2" key="1">
    <citation type="journal article" date="2019" name="Int. J. Syst. Evol. Microbiol.">
        <title>The Global Catalogue of Microorganisms (GCM) 10K type strain sequencing project: providing services to taxonomists for standard genome sequencing and annotation.</title>
        <authorList>
            <consortium name="The Broad Institute Genomics Platform"/>
            <consortium name="The Broad Institute Genome Sequencing Center for Infectious Disease"/>
            <person name="Wu L."/>
            <person name="Ma J."/>
        </authorList>
    </citation>
    <scope>NUCLEOTIDE SEQUENCE [LARGE SCALE GENOMIC DNA]</scope>
    <source>
        <strain evidence="2">JCM 31202</strain>
    </source>
</reference>
<accession>A0ABW3EI96</accession>
<name>A0ABW3EI96_9ACTN</name>
<evidence type="ECO:0008006" key="3">
    <source>
        <dbReference type="Google" id="ProtNLM"/>
    </source>
</evidence>
<dbReference type="Proteomes" id="UP001596972">
    <property type="component" value="Unassembled WGS sequence"/>
</dbReference>
<organism evidence="1 2">
    <name type="scientific">Actinomadura sediminis</name>
    <dbReference type="NCBI Taxonomy" id="1038904"/>
    <lineage>
        <taxon>Bacteria</taxon>
        <taxon>Bacillati</taxon>
        <taxon>Actinomycetota</taxon>
        <taxon>Actinomycetes</taxon>
        <taxon>Streptosporangiales</taxon>
        <taxon>Thermomonosporaceae</taxon>
        <taxon>Actinomadura</taxon>
    </lineage>
</organism>
<dbReference type="SUPFAM" id="SSF69754">
    <property type="entry name" value="Ribosome binding protein Y (YfiA homologue)"/>
    <property type="match status" value="1"/>
</dbReference>
<dbReference type="EMBL" id="JBHTJA010000002">
    <property type="protein sequence ID" value="MFD0899199.1"/>
    <property type="molecule type" value="Genomic_DNA"/>
</dbReference>
<comment type="caution">
    <text evidence="1">The sequence shown here is derived from an EMBL/GenBank/DDBJ whole genome shotgun (WGS) entry which is preliminary data.</text>
</comment>